<dbReference type="Proteomes" id="UP000419144">
    <property type="component" value="Unassembled WGS sequence"/>
</dbReference>
<reference evidence="2" key="1">
    <citation type="submission" date="2019-11" db="EMBL/GenBank/DDBJ databases">
        <title>Leishmania tarentolae CDS.</title>
        <authorList>
            <person name="Goto Y."/>
            <person name="Yamagishi J."/>
        </authorList>
    </citation>
    <scope>NUCLEOTIDE SEQUENCE [LARGE SCALE GENOMIC DNA]</scope>
    <source>
        <strain evidence="2">Parrot Tar II</strain>
    </source>
</reference>
<evidence type="ECO:0000313" key="3">
    <source>
        <dbReference type="Proteomes" id="UP000419144"/>
    </source>
</evidence>
<keyword evidence="1" id="KW-0812">Transmembrane</keyword>
<evidence type="ECO:0000256" key="1">
    <source>
        <dbReference type="SAM" id="Phobius"/>
    </source>
</evidence>
<keyword evidence="1" id="KW-1133">Transmembrane helix</keyword>
<keyword evidence="1" id="KW-0472">Membrane</keyword>
<organism evidence="2 3">
    <name type="scientific">Leishmania tarentolae</name>
    <name type="common">Sauroleishmania tarentolae</name>
    <dbReference type="NCBI Taxonomy" id="5689"/>
    <lineage>
        <taxon>Eukaryota</taxon>
        <taxon>Discoba</taxon>
        <taxon>Euglenozoa</taxon>
        <taxon>Kinetoplastea</taxon>
        <taxon>Metakinetoplastina</taxon>
        <taxon>Trypanosomatida</taxon>
        <taxon>Trypanosomatidae</taxon>
        <taxon>Leishmaniinae</taxon>
        <taxon>Leishmania</taxon>
        <taxon>lizard Leishmania</taxon>
    </lineage>
</organism>
<protein>
    <submittedName>
        <fullName evidence="2">Unspecified product</fullName>
    </submittedName>
</protein>
<dbReference type="AlphaFoldDB" id="A0A640KT31"/>
<comment type="caution">
    <text evidence="2">The sequence shown here is derived from an EMBL/GenBank/DDBJ whole genome shotgun (WGS) entry which is preliminary data.</text>
</comment>
<keyword evidence="3" id="KW-1185">Reference proteome</keyword>
<proteinExistence type="predicted"/>
<name>A0A640KT31_LEITA</name>
<dbReference type="VEuPathDB" id="TriTrypDB:LtaPh_3435700"/>
<evidence type="ECO:0000313" key="2">
    <source>
        <dbReference type="EMBL" id="GET92431.1"/>
    </source>
</evidence>
<gene>
    <name evidence="2" type="ORF">LtaPh_3435700</name>
</gene>
<dbReference type="EMBL" id="BLBS01000054">
    <property type="protein sequence ID" value="GET92431.1"/>
    <property type="molecule type" value="Genomic_DNA"/>
</dbReference>
<sequence>MRKLVTPTAMTIFASEMTMTRSPVHANKSVNAVILITALGVSLVLGALCALWKLFPRIRDGELSENIGFQRRGGLAIRKSKRGKVLTEDDVSSADMI</sequence>
<accession>A0A640KT31</accession>
<feature type="transmembrane region" description="Helical" evidence="1">
    <location>
        <begin position="36"/>
        <end position="55"/>
    </location>
</feature>